<dbReference type="AlphaFoldDB" id="A0A375A9L7"/>
<dbReference type="Proteomes" id="UP000294820">
    <property type="component" value="Chromosome 1"/>
</dbReference>
<gene>
    <name evidence="4" type="ORF">DAQ1742_01857</name>
</gene>
<dbReference type="GO" id="GO:0015031">
    <property type="term" value="P:protein transport"/>
    <property type="evidence" value="ECO:0007669"/>
    <property type="project" value="UniProtKB-KW"/>
</dbReference>
<evidence type="ECO:0000256" key="1">
    <source>
        <dbReference type="ARBA" id="ARBA00004167"/>
    </source>
</evidence>
<protein>
    <submittedName>
        <fullName evidence="4">PilV-like protein</fullName>
    </submittedName>
</protein>
<evidence type="ECO:0000256" key="2">
    <source>
        <dbReference type="ARBA" id="ARBA00022448"/>
    </source>
</evidence>
<keyword evidence="2" id="KW-0813">Transport</keyword>
<dbReference type="KEGG" id="daq:DAQ1742_01857"/>
<sequence length="537" mass="56435">MIINKKGFSLLELILVLSVASAVSFIKFQDLKHQQEDIQASAAGEQLKQVGEAVNGYISIRYDRLSTLTDASGTGTDPGPRSCSVSTSTCTITYQTLINEGLLPASYSGVNINKSTYAIQLKRSGSSPNYVVNGLITTALPWKEGGDIRYDLLGKAMQTAGVDSGMTQSTTTASGYQGAWKETTTGFSNITATGLLAYRVGYDSAMYSVYLRRDGTLPMTGDLNMGGQNIYNAQNITAAGTTTTGVLRTVGEATVGADLTVAGNTQVNGNINTNNTVSGTTVVSRGETYTQNWFRTLGDGGLYFQKYGGGWNMADTATINAYGGKNVQTSGGLYGGYVHSNGNIDAYANIFSGQTITANGSISTGDSLYARNSIYTGSEASTKAYMNKEGNVYGSGNAQLDGNINANGTVSASYVWASGNINSNYVHSNGNIDANGRINSGEFVYINGQANAGWGCSPNGLQGRAANGAILSCVNGLWKAADGNSIKVCANYCGGQWPLEVGRVEHNGDWSSWRTLGEGCSGGYASNWNEPVFCSSN</sequence>
<comment type="subcellular location">
    <subcellularLocation>
        <location evidence="1">Membrane</location>
        <topology evidence="1">Single-pass membrane protein</topology>
    </subcellularLocation>
</comment>
<name>A0A375A9L7_9GAMM</name>
<dbReference type="EMBL" id="LT615367">
    <property type="protein sequence ID" value="SLM62794.1"/>
    <property type="molecule type" value="Genomic_DNA"/>
</dbReference>
<proteinExistence type="predicted"/>
<dbReference type="RefSeq" id="WP_051124077.1">
    <property type="nucleotide sequence ID" value="NZ_LT615367.1"/>
</dbReference>
<accession>A0A375A9L7</accession>
<reference evidence="4 5" key="1">
    <citation type="submission" date="2016-09" db="EMBL/GenBank/DDBJ databases">
        <authorList>
            <person name="Reverchon S."/>
            <person name="Nasser W."/>
            <person name="Leonard S."/>
            <person name="Brochier C."/>
            <person name="Duprey A."/>
        </authorList>
    </citation>
    <scope>NUCLEOTIDE SEQUENCE [LARGE SCALE GENOMIC DNA]</scope>
    <source>
        <strain evidence="4 5">174/2</strain>
    </source>
</reference>
<evidence type="ECO:0000313" key="5">
    <source>
        <dbReference type="Proteomes" id="UP000294820"/>
    </source>
</evidence>
<evidence type="ECO:0000256" key="3">
    <source>
        <dbReference type="ARBA" id="ARBA00022927"/>
    </source>
</evidence>
<dbReference type="InterPro" id="IPR012902">
    <property type="entry name" value="N_methyl_site"/>
</dbReference>
<organism evidence="4 5">
    <name type="scientific">Dickeya aquatica</name>
    <dbReference type="NCBI Taxonomy" id="1401087"/>
    <lineage>
        <taxon>Bacteria</taxon>
        <taxon>Pseudomonadati</taxon>
        <taxon>Pseudomonadota</taxon>
        <taxon>Gammaproteobacteria</taxon>
        <taxon>Enterobacterales</taxon>
        <taxon>Pectobacteriaceae</taxon>
        <taxon>Dickeya</taxon>
    </lineage>
</organism>
<evidence type="ECO:0000313" key="4">
    <source>
        <dbReference type="EMBL" id="SLM62794.1"/>
    </source>
</evidence>
<keyword evidence="3" id="KW-0653">Protein transport</keyword>
<dbReference type="GO" id="GO:0016020">
    <property type="term" value="C:membrane"/>
    <property type="evidence" value="ECO:0007669"/>
    <property type="project" value="UniProtKB-SubCell"/>
</dbReference>
<dbReference type="NCBIfam" id="TIGR02532">
    <property type="entry name" value="IV_pilin_GFxxxE"/>
    <property type="match status" value="1"/>
</dbReference>
<keyword evidence="5" id="KW-1185">Reference proteome</keyword>